<keyword evidence="9" id="KW-0472">Membrane</keyword>
<keyword evidence="5" id="KW-1133">Transmembrane helix</keyword>
<gene>
    <name evidence="12" type="ORF">QE152_g22329</name>
</gene>
<accession>A0AAW1KKT8</accession>
<comment type="catalytic activity">
    <reaction evidence="11">
        <text>Fe(II)-heme o + 2 A + H2O = Fe(II)-heme a + 2 AH2</text>
        <dbReference type="Rhea" id="RHEA:63388"/>
        <dbReference type="ChEBI" id="CHEBI:13193"/>
        <dbReference type="ChEBI" id="CHEBI:15377"/>
        <dbReference type="ChEBI" id="CHEBI:17499"/>
        <dbReference type="ChEBI" id="CHEBI:60530"/>
        <dbReference type="ChEBI" id="CHEBI:61715"/>
        <dbReference type="EC" id="1.17.99.9"/>
    </reaction>
    <physiologicalReaction direction="left-to-right" evidence="11">
        <dbReference type="Rhea" id="RHEA:63389"/>
    </physiologicalReaction>
</comment>
<keyword evidence="6" id="KW-0560">Oxidoreductase</keyword>
<evidence type="ECO:0000256" key="5">
    <source>
        <dbReference type="ARBA" id="ARBA00022989"/>
    </source>
</evidence>
<dbReference type="GO" id="GO:0006784">
    <property type="term" value="P:heme A biosynthetic process"/>
    <property type="evidence" value="ECO:0007669"/>
    <property type="project" value="InterPro"/>
</dbReference>
<dbReference type="GO" id="GO:0016653">
    <property type="term" value="F:oxidoreductase activity, acting on NAD(P)H, heme protein as acceptor"/>
    <property type="evidence" value="ECO:0007669"/>
    <property type="project" value="TreeGrafter"/>
</dbReference>
<comment type="cofactor">
    <cofactor evidence="1">
        <name>heme b</name>
        <dbReference type="ChEBI" id="CHEBI:60344"/>
    </cofactor>
</comment>
<dbReference type="GO" id="GO:0046872">
    <property type="term" value="F:metal ion binding"/>
    <property type="evidence" value="ECO:0007669"/>
    <property type="project" value="UniProtKB-KW"/>
</dbReference>
<evidence type="ECO:0000256" key="7">
    <source>
        <dbReference type="ARBA" id="ARBA00023004"/>
    </source>
</evidence>
<dbReference type="InterPro" id="IPR003780">
    <property type="entry name" value="COX15/CtaA_fam"/>
</dbReference>
<evidence type="ECO:0000256" key="4">
    <source>
        <dbReference type="ARBA" id="ARBA00022723"/>
    </source>
</evidence>
<evidence type="ECO:0000256" key="2">
    <source>
        <dbReference type="ARBA" id="ARBA00004141"/>
    </source>
</evidence>
<dbReference type="PANTHER" id="PTHR23289">
    <property type="entry name" value="CYTOCHROME C OXIDASE ASSEMBLY PROTEIN COX15"/>
    <property type="match status" value="1"/>
</dbReference>
<reference evidence="12 13" key="1">
    <citation type="journal article" date="2024" name="BMC Genomics">
        <title>De novo assembly and annotation of Popillia japonica's genome with initial clues to its potential as an invasive pest.</title>
        <authorList>
            <person name="Cucini C."/>
            <person name="Boschi S."/>
            <person name="Funari R."/>
            <person name="Cardaioli E."/>
            <person name="Iannotti N."/>
            <person name="Marturano G."/>
            <person name="Paoli F."/>
            <person name="Bruttini M."/>
            <person name="Carapelli A."/>
            <person name="Frati F."/>
            <person name="Nardi F."/>
        </authorList>
    </citation>
    <scope>NUCLEOTIDE SEQUENCE [LARGE SCALE GENOMIC DNA]</scope>
    <source>
        <strain evidence="12">DMR45628</strain>
    </source>
</reference>
<dbReference type="EMBL" id="JASPKY010000214">
    <property type="protein sequence ID" value="KAK9720040.1"/>
    <property type="molecule type" value="Genomic_DNA"/>
</dbReference>
<sequence length="89" mass="10125">MADKWIPDDILALQPFKSSNITENPTTVQFNHRILGTSTLTLISVLWLISRKRILPPRAYTATVAFGIMAWIQYIKLKKKGKVAEVGWI</sequence>
<evidence type="ECO:0000256" key="6">
    <source>
        <dbReference type="ARBA" id="ARBA00023002"/>
    </source>
</evidence>
<keyword evidence="7" id="KW-0408">Iron</keyword>
<dbReference type="Proteomes" id="UP001458880">
    <property type="component" value="Unassembled WGS sequence"/>
</dbReference>
<evidence type="ECO:0000313" key="13">
    <source>
        <dbReference type="Proteomes" id="UP001458880"/>
    </source>
</evidence>
<dbReference type="InterPro" id="IPR023754">
    <property type="entry name" value="HemeA_Synthase_type2"/>
</dbReference>
<evidence type="ECO:0000256" key="1">
    <source>
        <dbReference type="ARBA" id="ARBA00001970"/>
    </source>
</evidence>
<dbReference type="AlphaFoldDB" id="A0AAW1KKT8"/>
<evidence type="ECO:0000313" key="12">
    <source>
        <dbReference type="EMBL" id="KAK9720040.1"/>
    </source>
</evidence>
<name>A0AAW1KKT8_POPJA</name>
<evidence type="ECO:0000256" key="9">
    <source>
        <dbReference type="ARBA" id="ARBA00023136"/>
    </source>
</evidence>
<evidence type="ECO:0000256" key="11">
    <source>
        <dbReference type="ARBA" id="ARBA00048044"/>
    </source>
</evidence>
<keyword evidence="3" id="KW-0812">Transmembrane</keyword>
<keyword evidence="8" id="KW-0350">Heme biosynthesis</keyword>
<organism evidence="12 13">
    <name type="scientific">Popillia japonica</name>
    <name type="common">Japanese beetle</name>
    <dbReference type="NCBI Taxonomy" id="7064"/>
    <lineage>
        <taxon>Eukaryota</taxon>
        <taxon>Metazoa</taxon>
        <taxon>Ecdysozoa</taxon>
        <taxon>Arthropoda</taxon>
        <taxon>Hexapoda</taxon>
        <taxon>Insecta</taxon>
        <taxon>Pterygota</taxon>
        <taxon>Neoptera</taxon>
        <taxon>Endopterygota</taxon>
        <taxon>Coleoptera</taxon>
        <taxon>Polyphaga</taxon>
        <taxon>Scarabaeiformia</taxon>
        <taxon>Scarabaeidae</taxon>
        <taxon>Rutelinae</taxon>
        <taxon>Popillia</taxon>
    </lineage>
</organism>
<comment type="caution">
    <text evidence="12">The sequence shown here is derived from an EMBL/GenBank/DDBJ whole genome shotgun (WGS) entry which is preliminary data.</text>
</comment>
<evidence type="ECO:0000256" key="8">
    <source>
        <dbReference type="ARBA" id="ARBA00023133"/>
    </source>
</evidence>
<dbReference type="PANTHER" id="PTHR23289:SF2">
    <property type="entry name" value="CYTOCHROME C OXIDASE ASSEMBLY PROTEIN COX15 HOMOLOG"/>
    <property type="match status" value="1"/>
</dbReference>
<evidence type="ECO:0000256" key="3">
    <source>
        <dbReference type="ARBA" id="ARBA00022692"/>
    </source>
</evidence>
<proteinExistence type="predicted"/>
<dbReference type="GO" id="GO:0005743">
    <property type="term" value="C:mitochondrial inner membrane"/>
    <property type="evidence" value="ECO:0007669"/>
    <property type="project" value="TreeGrafter"/>
</dbReference>
<dbReference type="Pfam" id="PF02628">
    <property type="entry name" value="COX15-CtaA"/>
    <property type="match status" value="1"/>
</dbReference>
<comment type="pathway">
    <text evidence="10">Porphyrin-containing compound metabolism; heme A biosynthesis; heme A from heme O: step 1/1.</text>
</comment>
<protein>
    <submittedName>
        <fullName evidence="12">Cytochrome oxidase assembly protein</fullName>
    </submittedName>
</protein>
<dbReference type="GO" id="GO:0120547">
    <property type="term" value="F:heme A synthase activity"/>
    <property type="evidence" value="ECO:0007669"/>
    <property type="project" value="UniProtKB-EC"/>
</dbReference>
<keyword evidence="13" id="KW-1185">Reference proteome</keyword>
<keyword evidence="4" id="KW-0479">Metal-binding</keyword>
<evidence type="ECO:0000256" key="10">
    <source>
        <dbReference type="ARBA" id="ARBA00044501"/>
    </source>
</evidence>
<comment type="subcellular location">
    <subcellularLocation>
        <location evidence="2">Membrane</location>
        <topology evidence="2">Multi-pass membrane protein</topology>
    </subcellularLocation>
</comment>